<dbReference type="SMART" id="SM00448">
    <property type="entry name" value="REC"/>
    <property type="match status" value="1"/>
</dbReference>
<feature type="coiled-coil region" evidence="7">
    <location>
        <begin position="364"/>
        <end position="394"/>
    </location>
</feature>
<dbReference type="GO" id="GO:0000155">
    <property type="term" value="F:phosphorelay sensor kinase activity"/>
    <property type="evidence" value="ECO:0007669"/>
    <property type="project" value="InterPro"/>
</dbReference>
<dbReference type="InterPro" id="IPR003018">
    <property type="entry name" value="GAF"/>
</dbReference>
<dbReference type="Gene3D" id="3.30.565.10">
    <property type="entry name" value="Histidine kinase-like ATPase, C-terminal domain"/>
    <property type="match status" value="1"/>
</dbReference>
<evidence type="ECO:0000256" key="2">
    <source>
        <dbReference type="ARBA" id="ARBA00012438"/>
    </source>
</evidence>
<dbReference type="SUPFAM" id="SSF52172">
    <property type="entry name" value="CheY-like"/>
    <property type="match status" value="1"/>
</dbReference>
<dbReference type="PROSITE" id="PS50110">
    <property type="entry name" value="RESPONSE_REGULATORY"/>
    <property type="match status" value="1"/>
</dbReference>
<dbReference type="Proteomes" id="UP000599024">
    <property type="component" value="Unassembled WGS sequence"/>
</dbReference>
<comment type="caution">
    <text evidence="10">The sequence shown here is derived from an EMBL/GenBank/DDBJ whole genome shotgun (WGS) entry which is preliminary data.</text>
</comment>
<sequence length="611" mass="68190">MSPQPLKPPDTPQPDQFLAPDEVIFVVEDRPELSGLFQKILNLQNLPVAIAASLAELNQLLTEQKPALILLDLNLPDGSGLEALNSLIPEHPGTSILIITGNTDLDTALTCLRLGVDDYLVKPVNTFDLQRAVNRSLEKRRLILDNIRYQKKLEQGYQRARFLHELNLKMNSAYLNRQELHAILRAILTGITSGQGLGFNRAFLALISDDGRTLQGRMAIGPASKEEASKVWTEIREQNLNLDDILNRPEMLDYEQDTPINNIARRISIPTSAAEHLLIKTCNQRISHRVTGGHCIDEQVPEELLTLLAHDTFVAVPLYSPGHSLGVILADNSITNRSISDNDLFALEIFAGQASLAIEHSHLSEAMQHKIRELEEMGVELEKNKDLLVNAERDAALGQMSAQLVHTLRNPITTIGGVSRMLARKFDHPENNRFLNIIEKEAGRIEKTLEDLFIYVDTRQPQKELQQLQPLIRKSLMLFYGQLKKEQISYQLNLPGEPILIHMDNRHIQQLLVHLIRNAMEAMTNGGQLSITCSRDEQTATITITDTGCGVVNGNLDRVGDPFFTTKIYGTGMGLTLVEKIATDHGGSFHLDQDPNQGMTATVHLPLTENN</sequence>
<dbReference type="Gene3D" id="1.10.287.130">
    <property type="match status" value="1"/>
</dbReference>
<evidence type="ECO:0000313" key="10">
    <source>
        <dbReference type="EMBL" id="MBC8208957.1"/>
    </source>
</evidence>
<dbReference type="InterPro" id="IPR004358">
    <property type="entry name" value="Sig_transdc_His_kin-like_C"/>
</dbReference>
<proteinExistence type="predicted"/>
<reference evidence="10 11" key="1">
    <citation type="submission" date="2020-08" db="EMBL/GenBank/DDBJ databases">
        <title>Bridging the membrane lipid divide: bacteria of the FCB group superphylum have the potential to synthesize archaeal ether lipids.</title>
        <authorList>
            <person name="Villanueva L."/>
            <person name="Von Meijenfeldt F.A.B."/>
            <person name="Westbye A.B."/>
            <person name="Yadav S."/>
            <person name="Hopmans E.C."/>
            <person name="Dutilh B.E."/>
            <person name="Sinninghe Damste J.S."/>
        </authorList>
    </citation>
    <scope>NUCLEOTIDE SEQUENCE [LARGE SCALE GENOMIC DNA]</scope>
    <source>
        <strain evidence="10">NIOZ-UU81</strain>
    </source>
</reference>
<dbReference type="InterPro" id="IPR029016">
    <property type="entry name" value="GAF-like_dom_sf"/>
</dbReference>
<feature type="domain" description="Histidine kinase" evidence="8">
    <location>
        <begin position="403"/>
        <end position="609"/>
    </location>
</feature>
<dbReference type="InterPro" id="IPR001789">
    <property type="entry name" value="Sig_transdc_resp-reg_receiver"/>
</dbReference>
<name>A0A8J6TDZ9_9BACT</name>
<evidence type="ECO:0000256" key="3">
    <source>
        <dbReference type="ARBA" id="ARBA00022553"/>
    </source>
</evidence>
<feature type="modified residue" description="4-aspartylphosphate" evidence="6">
    <location>
        <position position="72"/>
    </location>
</feature>
<dbReference type="SMART" id="SM00387">
    <property type="entry name" value="HATPase_c"/>
    <property type="match status" value="1"/>
</dbReference>
<keyword evidence="7" id="KW-0175">Coiled coil</keyword>
<evidence type="ECO:0000256" key="1">
    <source>
        <dbReference type="ARBA" id="ARBA00000085"/>
    </source>
</evidence>
<dbReference type="EMBL" id="JACNLK010000065">
    <property type="protein sequence ID" value="MBC8208957.1"/>
    <property type="molecule type" value="Genomic_DNA"/>
</dbReference>
<keyword evidence="4" id="KW-0808">Transferase</keyword>
<dbReference type="InterPro" id="IPR036890">
    <property type="entry name" value="HATPase_C_sf"/>
</dbReference>
<gene>
    <name evidence="10" type="ORF">H8E79_07305</name>
</gene>
<dbReference type="Pfam" id="PF00072">
    <property type="entry name" value="Response_reg"/>
    <property type="match status" value="1"/>
</dbReference>
<dbReference type="Gene3D" id="3.30.450.40">
    <property type="match status" value="1"/>
</dbReference>
<dbReference type="PRINTS" id="PR00344">
    <property type="entry name" value="BCTRLSENSOR"/>
</dbReference>
<dbReference type="PANTHER" id="PTHR43547:SF2">
    <property type="entry name" value="HYBRID SIGNAL TRANSDUCTION HISTIDINE KINASE C"/>
    <property type="match status" value="1"/>
</dbReference>
<evidence type="ECO:0000256" key="5">
    <source>
        <dbReference type="ARBA" id="ARBA00022777"/>
    </source>
</evidence>
<evidence type="ECO:0000256" key="7">
    <source>
        <dbReference type="SAM" id="Coils"/>
    </source>
</evidence>
<dbReference type="InterPro" id="IPR011006">
    <property type="entry name" value="CheY-like_superfamily"/>
</dbReference>
<dbReference type="Pfam" id="PF02518">
    <property type="entry name" value="HATPase_c"/>
    <property type="match status" value="1"/>
</dbReference>
<dbReference type="PANTHER" id="PTHR43547">
    <property type="entry name" value="TWO-COMPONENT HISTIDINE KINASE"/>
    <property type="match status" value="1"/>
</dbReference>
<dbReference type="InterPro" id="IPR005467">
    <property type="entry name" value="His_kinase_dom"/>
</dbReference>
<dbReference type="CDD" id="cd00082">
    <property type="entry name" value="HisKA"/>
    <property type="match status" value="1"/>
</dbReference>
<dbReference type="EC" id="2.7.13.3" evidence="2"/>
<dbReference type="SMART" id="SM00065">
    <property type="entry name" value="GAF"/>
    <property type="match status" value="1"/>
</dbReference>
<dbReference type="InterPro" id="IPR036097">
    <property type="entry name" value="HisK_dim/P_sf"/>
</dbReference>
<dbReference type="SUPFAM" id="SSF47384">
    <property type="entry name" value="Homodimeric domain of signal transducing histidine kinase"/>
    <property type="match status" value="1"/>
</dbReference>
<dbReference type="SUPFAM" id="SSF55781">
    <property type="entry name" value="GAF domain-like"/>
    <property type="match status" value="1"/>
</dbReference>
<dbReference type="InterPro" id="IPR003594">
    <property type="entry name" value="HATPase_dom"/>
</dbReference>
<comment type="catalytic activity">
    <reaction evidence="1">
        <text>ATP + protein L-histidine = ADP + protein N-phospho-L-histidine.</text>
        <dbReference type="EC" id="2.7.13.3"/>
    </reaction>
</comment>
<dbReference type="AlphaFoldDB" id="A0A8J6TDZ9"/>
<dbReference type="Pfam" id="PF00512">
    <property type="entry name" value="HisKA"/>
    <property type="match status" value="1"/>
</dbReference>
<evidence type="ECO:0000256" key="6">
    <source>
        <dbReference type="PROSITE-ProRule" id="PRU00169"/>
    </source>
</evidence>
<keyword evidence="3 6" id="KW-0597">Phosphoprotein</keyword>
<dbReference type="SUPFAM" id="SSF55874">
    <property type="entry name" value="ATPase domain of HSP90 chaperone/DNA topoisomerase II/histidine kinase"/>
    <property type="match status" value="1"/>
</dbReference>
<dbReference type="InterPro" id="IPR003661">
    <property type="entry name" value="HisK_dim/P_dom"/>
</dbReference>
<evidence type="ECO:0000259" key="8">
    <source>
        <dbReference type="PROSITE" id="PS50109"/>
    </source>
</evidence>
<dbReference type="SMART" id="SM00388">
    <property type="entry name" value="HisKA"/>
    <property type="match status" value="1"/>
</dbReference>
<dbReference type="Gene3D" id="3.40.50.2300">
    <property type="match status" value="1"/>
</dbReference>
<protein>
    <recommendedName>
        <fullName evidence="2">histidine kinase</fullName>
        <ecNumber evidence="2">2.7.13.3</ecNumber>
    </recommendedName>
</protein>
<accession>A0A8J6TDZ9</accession>
<evidence type="ECO:0000259" key="9">
    <source>
        <dbReference type="PROSITE" id="PS50110"/>
    </source>
</evidence>
<evidence type="ECO:0000313" key="11">
    <source>
        <dbReference type="Proteomes" id="UP000599024"/>
    </source>
</evidence>
<organism evidence="10 11">
    <name type="scientific">Candidatus Desulfatifera sulfidica</name>
    <dbReference type="NCBI Taxonomy" id="2841691"/>
    <lineage>
        <taxon>Bacteria</taxon>
        <taxon>Pseudomonadati</taxon>
        <taxon>Thermodesulfobacteriota</taxon>
        <taxon>Desulfobulbia</taxon>
        <taxon>Desulfobulbales</taxon>
        <taxon>Desulfobulbaceae</taxon>
        <taxon>Candidatus Desulfatifera</taxon>
    </lineage>
</organism>
<evidence type="ECO:0000256" key="4">
    <source>
        <dbReference type="ARBA" id="ARBA00022679"/>
    </source>
</evidence>
<keyword evidence="5" id="KW-0418">Kinase</keyword>
<dbReference type="PROSITE" id="PS50109">
    <property type="entry name" value="HIS_KIN"/>
    <property type="match status" value="1"/>
</dbReference>
<feature type="domain" description="Response regulatory" evidence="9">
    <location>
        <begin position="23"/>
        <end position="137"/>
    </location>
</feature>